<feature type="compositionally biased region" description="Basic residues" evidence="1">
    <location>
        <begin position="142"/>
        <end position="154"/>
    </location>
</feature>
<keyword evidence="2" id="KW-0560">Oxidoreductase</keyword>
<evidence type="ECO:0000256" key="1">
    <source>
        <dbReference type="SAM" id="MobiDB-lite"/>
    </source>
</evidence>
<accession>A0A6J4HWB2</accession>
<feature type="region of interest" description="Disordered" evidence="1">
    <location>
        <begin position="250"/>
        <end position="279"/>
    </location>
</feature>
<reference evidence="2" key="1">
    <citation type="submission" date="2020-02" db="EMBL/GenBank/DDBJ databases">
        <authorList>
            <person name="Meier V. D."/>
        </authorList>
    </citation>
    <scope>NUCLEOTIDE SEQUENCE</scope>
    <source>
        <strain evidence="2">AVDCRST_MAG57</strain>
    </source>
</reference>
<feature type="compositionally biased region" description="Basic residues" evidence="1">
    <location>
        <begin position="163"/>
        <end position="185"/>
    </location>
</feature>
<name>A0A6J4HWB2_9ACTN</name>
<feature type="non-terminal residue" evidence="2">
    <location>
        <position position="499"/>
    </location>
</feature>
<feature type="compositionally biased region" description="Basic residues" evidence="1">
    <location>
        <begin position="91"/>
        <end position="110"/>
    </location>
</feature>
<sequence length="499" mass="54316">DQGGDRRNRLRRAGRGGAAQGGRGRGPGAVREEHRRRRGLAGQHLSRGGLRRALPPVLAVVRAQGRLVATVRPAGRDPPVPARGGAGLRRPAPHPVRHRGARRRFRRGQRHLAADARRRGRARGRRPDHCDRAAQPAEHPGRPRPRPVRRHRLPLRAVEPRPRPHRRAVGCPRHRRQRHPVRPGHRATDRSPGGLPAVGPVRAEQARPGLSRPGHEGLRPRARVAAAQPRGQLLLQRAAVAGFQHRAATAVRPPAPLPHPPGRGGARPGPPAEAHAHRPDGLQAHPHVQRLVPGPAAAAGRGGHRRDRRGAPALDRHRRRHRARGRHHRAGHRVRRHRVPRADADHRPRRARPARAVAGRRERLPRHRRPGFSEPLRALRAEHQPRAQLDPGDARGAGGLGRAGRTCAGGRRTAVAGDPARRRRGVRLLGAGAGRAHRLRWRLPQLVPHRERPEHAELAGVDADLPAAPASAATRGLPAGPGSTGRLRRAAGGRGDAAM</sequence>
<feature type="compositionally biased region" description="Low complexity" evidence="1">
    <location>
        <begin position="462"/>
        <end position="473"/>
    </location>
</feature>
<gene>
    <name evidence="2" type="ORF">AVDCRST_MAG57-1239</name>
</gene>
<feature type="region of interest" description="Disordered" evidence="1">
    <location>
        <begin position="457"/>
        <end position="499"/>
    </location>
</feature>
<feature type="region of interest" description="Disordered" evidence="1">
    <location>
        <begin position="294"/>
        <end position="416"/>
    </location>
</feature>
<feature type="region of interest" description="Disordered" evidence="1">
    <location>
        <begin position="70"/>
        <end position="219"/>
    </location>
</feature>
<dbReference type="EMBL" id="CADCTI010000109">
    <property type="protein sequence ID" value="CAA9235218.1"/>
    <property type="molecule type" value="Genomic_DNA"/>
</dbReference>
<organism evidence="2">
    <name type="scientific">uncultured Blastococcus sp</name>
    <dbReference type="NCBI Taxonomy" id="217144"/>
    <lineage>
        <taxon>Bacteria</taxon>
        <taxon>Bacillati</taxon>
        <taxon>Actinomycetota</taxon>
        <taxon>Actinomycetes</taxon>
        <taxon>Geodermatophilales</taxon>
        <taxon>Geodermatophilaceae</taxon>
        <taxon>Blastococcus</taxon>
        <taxon>environmental samples</taxon>
    </lineage>
</organism>
<feature type="non-terminal residue" evidence="2">
    <location>
        <position position="1"/>
    </location>
</feature>
<feature type="compositionally biased region" description="Low complexity" evidence="1">
    <location>
        <begin position="403"/>
        <end position="416"/>
    </location>
</feature>
<dbReference type="GO" id="GO:0018667">
    <property type="term" value="F:cyclohexanone monooxygenase activity"/>
    <property type="evidence" value="ECO:0007669"/>
    <property type="project" value="UniProtKB-EC"/>
</dbReference>
<dbReference type="AlphaFoldDB" id="A0A6J4HWB2"/>
<feature type="compositionally biased region" description="Gly residues" evidence="1">
    <location>
        <begin position="15"/>
        <end position="27"/>
    </location>
</feature>
<feature type="region of interest" description="Disordered" evidence="1">
    <location>
        <begin position="1"/>
        <end position="54"/>
    </location>
</feature>
<keyword evidence="2" id="KW-0503">Monooxygenase</keyword>
<protein>
    <submittedName>
        <fullName evidence="2">Cyclohexanone monooxygenase</fullName>
        <ecNumber evidence="2">1.14.13.22</ecNumber>
    </submittedName>
</protein>
<proteinExistence type="predicted"/>
<evidence type="ECO:0000313" key="2">
    <source>
        <dbReference type="EMBL" id="CAA9235218.1"/>
    </source>
</evidence>
<dbReference type="EC" id="1.14.13.22" evidence="2"/>
<feature type="compositionally biased region" description="Basic residues" evidence="1">
    <location>
        <begin position="316"/>
        <end position="339"/>
    </location>
</feature>